<dbReference type="RefSeq" id="WP_246456872.1">
    <property type="nucleotide sequence ID" value="NZ_JACHIV010000001.1"/>
</dbReference>
<dbReference type="Gene3D" id="2.30.40.10">
    <property type="entry name" value="Urease, subunit C, domain 1"/>
    <property type="match status" value="1"/>
</dbReference>
<gene>
    <name evidence="3" type="ORF">BJ969_003135</name>
</gene>
<dbReference type="AlphaFoldDB" id="A0A840NP71"/>
<dbReference type="Gene3D" id="3.20.20.140">
    <property type="entry name" value="Metal-dependent hydrolases"/>
    <property type="match status" value="1"/>
</dbReference>
<evidence type="ECO:0000256" key="1">
    <source>
        <dbReference type="SAM" id="MobiDB-lite"/>
    </source>
</evidence>
<feature type="compositionally biased region" description="Polar residues" evidence="1">
    <location>
        <begin position="490"/>
        <end position="503"/>
    </location>
</feature>
<feature type="domain" description="Amidohydrolase-related" evidence="2">
    <location>
        <begin position="56"/>
        <end position="369"/>
    </location>
</feature>
<dbReference type="EMBL" id="JACHIV010000001">
    <property type="protein sequence ID" value="MBB5070047.1"/>
    <property type="molecule type" value="Genomic_DNA"/>
</dbReference>
<dbReference type="PANTHER" id="PTHR43135">
    <property type="entry name" value="ALPHA-D-RIBOSE 1-METHYLPHOSPHONATE 5-TRIPHOSPHATE DIPHOSPHATASE"/>
    <property type="match status" value="1"/>
</dbReference>
<dbReference type="Pfam" id="PF01979">
    <property type="entry name" value="Amidohydro_1"/>
    <property type="match status" value="1"/>
</dbReference>
<evidence type="ECO:0000313" key="4">
    <source>
        <dbReference type="Proteomes" id="UP000580474"/>
    </source>
</evidence>
<dbReference type="CDD" id="cd01299">
    <property type="entry name" value="Met_dep_hydrolase_A"/>
    <property type="match status" value="1"/>
</dbReference>
<sequence>MTTTLFTNAAVLDPVTGTRTPDQAVLIVDHRIRETGPTTEVHTATSDRIIDAGGQTLLPGLIDGHVHTYFQSLNLPLMQSWLPSYLIPKAVRSLQDMLQRGFTTVRDTGGADFALAQAVDDGIIAGPRLIYGGAALSQTGGHGDGRQPGDVSRNDCCRCPSIARIADGPDEVRAAARDVLRTGAHHLKLMLSGGVSSPTDSISSVQYSNEEIAVAAREATAAGRYVTGHTYLAAAIANALDLGLRCIEHGNLIDETTARKFVDKDAFLVPTLATYHAMDEVGLEIGMTKSSHDKNREVLDAGLSALELAHRTGVNLVYGTDLIGEMQVRQLDEFTLRTQVQRPIDVIRSATTTAARLPGLEGHIGTVAPRRIRRPHHRRRRPAQRHLRTHPPRPMPVPRHEEGRGISQDPLTSSAHESPVPAPAASTSAMVSIEVWSSRATGVGSAPRRLRPWAAPGRSREPRNRFRSAATPCSALQQRLRPSSVEPYQPGTSGRPTPSSRSLPQAAHSSDSSTCACTATTTVPTITPSNSG</sequence>
<dbReference type="PANTHER" id="PTHR43135:SF3">
    <property type="entry name" value="ALPHA-D-RIBOSE 1-METHYLPHOSPHONATE 5-TRIPHOSPHATE DIPHOSPHATASE"/>
    <property type="match status" value="1"/>
</dbReference>
<keyword evidence="4" id="KW-1185">Reference proteome</keyword>
<evidence type="ECO:0000259" key="2">
    <source>
        <dbReference type="Pfam" id="PF01979"/>
    </source>
</evidence>
<feature type="compositionally biased region" description="Low complexity" evidence="1">
    <location>
        <begin position="509"/>
        <end position="532"/>
    </location>
</feature>
<comment type="caution">
    <text evidence="3">The sequence shown here is derived from an EMBL/GenBank/DDBJ whole genome shotgun (WGS) entry which is preliminary data.</text>
</comment>
<reference evidence="3 4" key="1">
    <citation type="submission" date="2020-08" db="EMBL/GenBank/DDBJ databases">
        <title>Sequencing the genomes of 1000 actinobacteria strains.</title>
        <authorList>
            <person name="Klenk H.-P."/>
        </authorList>
    </citation>
    <scope>NUCLEOTIDE SEQUENCE [LARGE SCALE GENOMIC DNA]</scope>
    <source>
        <strain evidence="3 4">DSM 45582</strain>
    </source>
</reference>
<dbReference type="GO" id="GO:0016810">
    <property type="term" value="F:hydrolase activity, acting on carbon-nitrogen (but not peptide) bonds"/>
    <property type="evidence" value="ECO:0007669"/>
    <property type="project" value="InterPro"/>
</dbReference>
<proteinExistence type="predicted"/>
<keyword evidence="3" id="KW-0378">Hydrolase</keyword>
<dbReference type="Proteomes" id="UP000580474">
    <property type="component" value="Unassembled WGS sequence"/>
</dbReference>
<protein>
    <submittedName>
        <fullName evidence="3">Imidazolonepropionase-like amidohydrolase</fullName>
    </submittedName>
</protein>
<name>A0A840NP71_9PSEU</name>
<dbReference type="InterPro" id="IPR006680">
    <property type="entry name" value="Amidohydro-rel"/>
</dbReference>
<dbReference type="SUPFAM" id="SSF51338">
    <property type="entry name" value="Composite domain of metallo-dependent hydrolases"/>
    <property type="match status" value="1"/>
</dbReference>
<feature type="compositionally biased region" description="Basic residues" evidence="1">
    <location>
        <begin position="370"/>
        <end position="391"/>
    </location>
</feature>
<feature type="region of interest" description="Disordered" evidence="1">
    <location>
        <begin position="363"/>
        <end position="426"/>
    </location>
</feature>
<dbReference type="InterPro" id="IPR011059">
    <property type="entry name" value="Metal-dep_hydrolase_composite"/>
</dbReference>
<accession>A0A840NP71</accession>
<evidence type="ECO:0000313" key="3">
    <source>
        <dbReference type="EMBL" id="MBB5070047.1"/>
    </source>
</evidence>
<dbReference type="InterPro" id="IPR057744">
    <property type="entry name" value="OTAase-like"/>
</dbReference>
<dbReference type="InterPro" id="IPR051781">
    <property type="entry name" value="Metallo-dep_Hydrolase"/>
</dbReference>
<dbReference type="SUPFAM" id="SSF51556">
    <property type="entry name" value="Metallo-dependent hydrolases"/>
    <property type="match status" value="1"/>
</dbReference>
<feature type="region of interest" description="Disordered" evidence="1">
    <location>
        <begin position="440"/>
        <end position="532"/>
    </location>
</feature>
<organism evidence="3 4">
    <name type="scientific">Saccharopolyspora gloriosae</name>
    <dbReference type="NCBI Taxonomy" id="455344"/>
    <lineage>
        <taxon>Bacteria</taxon>
        <taxon>Bacillati</taxon>
        <taxon>Actinomycetota</taxon>
        <taxon>Actinomycetes</taxon>
        <taxon>Pseudonocardiales</taxon>
        <taxon>Pseudonocardiaceae</taxon>
        <taxon>Saccharopolyspora</taxon>
    </lineage>
</organism>
<dbReference type="InterPro" id="IPR032466">
    <property type="entry name" value="Metal_Hydrolase"/>
</dbReference>